<dbReference type="InterPro" id="IPR012337">
    <property type="entry name" value="RNaseH-like_sf"/>
</dbReference>
<dbReference type="Gene3D" id="3.30.420.10">
    <property type="entry name" value="Ribonuclease H-like superfamily/Ribonuclease H"/>
    <property type="match status" value="1"/>
</dbReference>
<feature type="region of interest" description="Disordered" evidence="1">
    <location>
        <begin position="297"/>
        <end position="326"/>
    </location>
</feature>
<dbReference type="PANTHER" id="PTHR37984:SF15">
    <property type="entry name" value="INTEGRASE CATALYTIC DOMAIN-CONTAINING PROTEIN"/>
    <property type="match status" value="1"/>
</dbReference>
<dbReference type="InterPro" id="IPR036397">
    <property type="entry name" value="RNaseH_sf"/>
</dbReference>
<evidence type="ECO:0000256" key="1">
    <source>
        <dbReference type="SAM" id="MobiDB-lite"/>
    </source>
</evidence>
<dbReference type="SUPFAM" id="SSF53098">
    <property type="entry name" value="Ribonuclease H-like"/>
    <property type="match status" value="1"/>
</dbReference>
<accession>A0A162RZI7</accession>
<dbReference type="GO" id="GO:0015074">
    <property type="term" value="P:DNA integration"/>
    <property type="evidence" value="ECO:0007669"/>
    <property type="project" value="InterPro"/>
</dbReference>
<protein>
    <recommendedName>
        <fullName evidence="2">Integrase catalytic domain-containing protein</fullName>
    </recommendedName>
</protein>
<feature type="domain" description="Integrase catalytic" evidence="2">
    <location>
        <begin position="57"/>
        <end position="216"/>
    </location>
</feature>
<dbReference type="GO" id="GO:0003676">
    <property type="term" value="F:nucleic acid binding"/>
    <property type="evidence" value="ECO:0007669"/>
    <property type="project" value="InterPro"/>
</dbReference>
<dbReference type="PANTHER" id="PTHR37984">
    <property type="entry name" value="PROTEIN CBG26694"/>
    <property type="match status" value="1"/>
</dbReference>
<dbReference type="AlphaFoldDB" id="A0A162RZI7"/>
<evidence type="ECO:0000313" key="4">
    <source>
        <dbReference type="Proteomes" id="UP000076858"/>
    </source>
</evidence>
<reference evidence="3 4" key="1">
    <citation type="submission" date="2016-03" db="EMBL/GenBank/DDBJ databases">
        <title>EvidentialGene: Evidence-directed Construction of Genes on Genomes.</title>
        <authorList>
            <person name="Gilbert D.G."/>
            <person name="Choi J.-H."/>
            <person name="Mockaitis K."/>
            <person name="Colbourne J."/>
            <person name="Pfrender M."/>
        </authorList>
    </citation>
    <scope>NUCLEOTIDE SEQUENCE [LARGE SCALE GENOMIC DNA]</scope>
    <source>
        <strain evidence="3 4">Xinb3</strain>
        <tissue evidence="3">Complete organism</tissue>
    </source>
</reference>
<organism evidence="3 4">
    <name type="scientific">Daphnia magna</name>
    <dbReference type="NCBI Taxonomy" id="35525"/>
    <lineage>
        <taxon>Eukaryota</taxon>
        <taxon>Metazoa</taxon>
        <taxon>Ecdysozoa</taxon>
        <taxon>Arthropoda</taxon>
        <taxon>Crustacea</taxon>
        <taxon>Branchiopoda</taxon>
        <taxon>Diplostraca</taxon>
        <taxon>Cladocera</taxon>
        <taxon>Anomopoda</taxon>
        <taxon>Daphniidae</taxon>
        <taxon>Daphnia</taxon>
    </lineage>
</organism>
<gene>
    <name evidence="3" type="ORF">APZ42_012289</name>
</gene>
<name>A0A162RZI7_9CRUS</name>
<feature type="compositionally biased region" description="Basic and acidic residues" evidence="1">
    <location>
        <begin position="299"/>
        <end position="311"/>
    </location>
</feature>
<evidence type="ECO:0000313" key="3">
    <source>
        <dbReference type="EMBL" id="KZS20904.1"/>
    </source>
</evidence>
<sequence>MFNLMIPGIHSQFLIFPFSLLLATIWLRNETCYFLVEVATIWTENRRFFKSRRQRILLEKPWDKVIMEILGSFPTSAQGNRYIIVAVDYVTKRVDAVALPTTGAAPVAEFFILEVLLRHRTPKYLTKDKGKCFVAKLTTRVRAALEINHQTMTSDHPQANGKVECLNLNLSDMLSMHVSEDHRDCDTALSFLRFAYNTSSQETTRKNEEDFMLRDLQRALAEVDARFQAVEARYKTNYDLTRGEVETFAPGQKHGPYVVLRKATLPNCEVRSLSGGKSELVHEESVNRFMDLTSINGGLKEEQERQEDQRPADWNSTEQYQEQELHEKEIKSQVADVEFNERDGEAKTAEAENGEPTWNTAISDGAQMGSGASNAIARTLAVLVVILGKLNDYGVVVQALTEKIYLQAKIDTSSKPQEMVANHVRLRAMDEVLRLQAVSRNYKGLKPSLEQSRKKGVIDGDGKILNYLFGPINCNCKSTVDTHDPINEAVWEIRACIVTDALKRTNNNLDKEILNVEQSVGHIVPETTWDLGVEEKNLQYVQISEFNIEVVGRFGGVTCLGNGERSNRTTLSNIVSPEKLKNVLSEIKISLPLGWTLTPALQEGEMWRAYQEARVVPATH</sequence>
<dbReference type="InterPro" id="IPR001584">
    <property type="entry name" value="Integrase_cat-core"/>
</dbReference>
<dbReference type="Proteomes" id="UP000076858">
    <property type="component" value="Unassembled WGS sequence"/>
</dbReference>
<dbReference type="PROSITE" id="PS50994">
    <property type="entry name" value="INTEGRASE"/>
    <property type="match status" value="1"/>
</dbReference>
<evidence type="ECO:0000259" key="2">
    <source>
        <dbReference type="PROSITE" id="PS50994"/>
    </source>
</evidence>
<proteinExistence type="predicted"/>
<dbReference type="EMBL" id="LRGB01000086">
    <property type="protein sequence ID" value="KZS20904.1"/>
    <property type="molecule type" value="Genomic_DNA"/>
</dbReference>
<comment type="caution">
    <text evidence="3">The sequence shown here is derived from an EMBL/GenBank/DDBJ whole genome shotgun (WGS) entry which is preliminary data.</text>
</comment>
<keyword evidence="4" id="KW-1185">Reference proteome</keyword>
<dbReference type="InterPro" id="IPR050951">
    <property type="entry name" value="Retrovirus_Pol_polyprotein"/>
</dbReference>